<gene>
    <name evidence="5" type="ORF">ACFSC3_10855</name>
</gene>
<dbReference type="PANTHER" id="PTHR43693">
    <property type="entry name" value="PROTEIN PHOSPHATASE CHEZ"/>
    <property type="match status" value="1"/>
</dbReference>
<dbReference type="InterPro" id="IPR028976">
    <property type="entry name" value="CheC-like_sf"/>
</dbReference>
<feature type="domain" description="CheC-like protein" evidence="3">
    <location>
        <begin position="13"/>
        <end position="48"/>
    </location>
</feature>
<dbReference type="Proteomes" id="UP001597283">
    <property type="component" value="Unassembled WGS sequence"/>
</dbReference>
<dbReference type="InterPro" id="IPR028051">
    <property type="entry name" value="CheX-like_dom"/>
</dbReference>
<reference evidence="6" key="1">
    <citation type="journal article" date="2019" name="Int. J. Syst. Evol. Microbiol.">
        <title>The Global Catalogue of Microorganisms (GCM) 10K type strain sequencing project: providing services to taxonomists for standard genome sequencing and annotation.</title>
        <authorList>
            <consortium name="The Broad Institute Genomics Platform"/>
            <consortium name="The Broad Institute Genome Sequencing Center for Infectious Disease"/>
            <person name="Wu L."/>
            <person name="Ma J."/>
        </authorList>
    </citation>
    <scope>NUCLEOTIDE SEQUENCE [LARGE SCALE GENOMIC DNA]</scope>
    <source>
        <strain evidence="6">Q85</strain>
    </source>
</reference>
<dbReference type="PANTHER" id="PTHR43693:SF1">
    <property type="entry name" value="PROTEIN PHOSPHATASE CHEZ"/>
    <property type="match status" value="1"/>
</dbReference>
<comment type="caution">
    <text evidence="5">The sequence shown here is derived from an EMBL/GenBank/DDBJ whole genome shotgun (WGS) entry which is preliminary data.</text>
</comment>
<keyword evidence="2" id="KW-0378">Hydrolase</keyword>
<protein>
    <submittedName>
        <fullName evidence="5">Chemotaxis protein CheX</fullName>
    </submittedName>
</protein>
<dbReference type="Gene3D" id="3.40.1550.10">
    <property type="entry name" value="CheC-like"/>
    <property type="match status" value="1"/>
</dbReference>
<evidence type="ECO:0000313" key="6">
    <source>
        <dbReference type="Proteomes" id="UP001597283"/>
    </source>
</evidence>
<name>A0ABW4NGW8_9SPHN</name>
<keyword evidence="6" id="KW-1185">Reference proteome</keyword>
<organism evidence="5 6">
    <name type="scientific">Sphingomonas floccifaciens</name>
    <dbReference type="NCBI Taxonomy" id="1844115"/>
    <lineage>
        <taxon>Bacteria</taxon>
        <taxon>Pseudomonadati</taxon>
        <taxon>Pseudomonadota</taxon>
        <taxon>Alphaproteobacteria</taxon>
        <taxon>Sphingomonadales</taxon>
        <taxon>Sphingomonadaceae</taxon>
        <taxon>Sphingomonas</taxon>
    </lineage>
</organism>
<feature type="domain" description="Chemotaxis phosphatase CheX-like" evidence="4">
    <location>
        <begin position="69"/>
        <end position="155"/>
    </location>
</feature>
<dbReference type="InterPro" id="IPR007597">
    <property type="entry name" value="CheC"/>
</dbReference>
<dbReference type="CDD" id="cd17910">
    <property type="entry name" value="CheC_ClassII"/>
    <property type="match status" value="1"/>
</dbReference>
<evidence type="ECO:0000256" key="1">
    <source>
        <dbReference type="ARBA" id="ARBA00022500"/>
    </source>
</evidence>
<dbReference type="SUPFAM" id="SSF103039">
    <property type="entry name" value="CheC-like"/>
    <property type="match status" value="1"/>
</dbReference>
<dbReference type="EMBL" id="JBHUFC010000003">
    <property type="protein sequence ID" value="MFD1788075.1"/>
    <property type="molecule type" value="Genomic_DNA"/>
</dbReference>
<dbReference type="Pfam" id="PF13690">
    <property type="entry name" value="CheX"/>
    <property type="match status" value="1"/>
</dbReference>
<evidence type="ECO:0000256" key="2">
    <source>
        <dbReference type="ARBA" id="ARBA00022801"/>
    </source>
</evidence>
<accession>A0ABW4NGW8</accession>
<evidence type="ECO:0000259" key="4">
    <source>
        <dbReference type="Pfam" id="PF13690"/>
    </source>
</evidence>
<dbReference type="InterPro" id="IPR050992">
    <property type="entry name" value="CheZ_family_phosphatases"/>
</dbReference>
<proteinExistence type="predicted"/>
<evidence type="ECO:0000259" key="3">
    <source>
        <dbReference type="Pfam" id="PF04509"/>
    </source>
</evidence>
<sequence>MSADPAVTLDELETDALTEIVNIGVSRAASNLRKMVGDQVLLSVPSIEVVSQRRAARLINEREITQLIAVRQDFAGPFSGRALLIFPVENSLELVRAVTGDELSPQEVQDIEHEALAETGNVILNSCLATMANMLQRSLTMTIPEVLRGDGAALFETRDETAADGLVLFLYIDFAVRKRDIRGYIAMLMDLPSLQALKALLGEFIERVVGDDG</sequence>
<dbReference type="Pfam" id="PF04509">
    <property type="entry name" value="CheC"/>
    <property type="match status" value="1"/>
</dbReference>
<keyword evidence="1" id="KW-0145">Chemotaxis</keyword>
<dbReference type="RefSeq" id="WP_380940430.1">
    <property type="nucleotide sequence ID" value="NZ_JBHUFC010000003.1"/>
</dbReference>
<evidence type="ECO:0000313" key="5">
    <source>
        <dbReference type="EMBL" id="MFD1788075.1"/>
    </source>
</evidence>